<proteinExistence type="predicted"/>
<organism evidence="1 2">
    <name type="scientific">Boeremia exigua</name>
    <dbReference type="NCBI Taxonomy" id="749465"/>
    <lineage>
        <taxon>Eukaryota</taxon>
        <taxon>Fungi</taxon>
        <taxon>Dikarya</taxon>
        <taxon>Ascomycota</taxon>
        <taxon>Pezizomycotina</taxon>
        <taxon>Dothideomycetes</taxon>
        <taxon>Pleosporomycetidae</taxon>
        <taxon>Pleosporales</taxon>
        <taxon>Pleosporineae</taxon>
        <taxon>Didymellaceae</taxon>
        <taxon>Boeremia</taxon>
    </lineage>
</organism>
<gene>
    <name evidence="1" type="ORF">OPT61_g9584</name>
</gene>
<evidence type="ECO:0000313" key="2">
    <source>
        <dbReference type="Proteomes" id="UP001153331"/>
    </source>
</evidence>
<sequence length="193" mass="22815">MRFYGFDAAHYARGFASETELFAWVAAGRFFSGDVFAQRVEKAADKSRQLKRPMYRRFVEVYMPTHCPPTSRVWTREEVLREAVAHFSVQGEYDRKIAVHDAEKAELELWKEIKAVLPATDKALKSATRALRRWVVFSDRRPVFSDRSMLHTEYLRWKDHVGEDNKEDILAWVGLNWHEAKRRDREYDKRCAS</sequence>
<accession>A0ACC2HUH6</accession>
<keyword evidence="2" id="KW-1185">Reference proteome</keyword>
<protein>
    <submittedName>
        <fullName evidence="1">Uncharacterized protein</fullName>
    </submittedName>
</protein>
<name>A0ACC2HUH6_9PLEO</name>
<evidence type="ECO:0000313" key="1">
    <source>
        <dbReference type="EMBL" id="KAJ8106368.1"/>
    </source>
</evidence>
<dbReference type="EMBL" id="JAPHNI010001190">
    <property type="protein sequence ID" value="KAJ8106368.1"/>
    <property type="molecule type" value="Genomic_DNA"/>
</dbReference>
<reference evidence="1" key="1">
    <citation type="submission" date="2022-11" db="EMBL/GenBank/DDBJ databases">
        <title>Genome Sequence of Boeremia exigua.</title>
        <authorList>
            <person name="Buettner E."/>
        </authorList>
    </citation>
    <scope>NUCLEOTIDE SEQUENCE</scope>
    <source>
        <strain evidence="1">CU02</strain>
    </source>
</reference>
<dbReference type="Proteomes" id="UP001153331">
    <property type="component" value="Unassembled WGS sequence"/>
</dbReference>
<comment type="caution">
    <text evidence="1">The sequence shown here is derived from an EMBL/GenBank/DDBJ whole genome shotgun (WGS) entry which is preliminary data.</text>
</comment>